<feature type="transmembrane region" description="Helical" evidence="1">
    <location>
        <begin position="20"/>
        <end position="39"/>
    </location>
</feature>
<evidence type="ECO:0000313" key="2">
    <source>
        <dbReference type="EMBL" id="MPM30544.1"/>
    </source>
</evidence>
<accession>A0A644YX14</accession>
<protein>
    <submittedName>
        <fullName evidence="2">Uncharacterized protein</fullName>
    </submittedName>
</protein>
<keyword evidence="1" id="KW-0812">Transmembrane</keyword>
<gene>
    <name evidence="2" type="ORF">SDC9_77094</name>
</gene>
<comment type="caution">
    <text evidence="2">The sequence shown here is derived from an EMBL/GenBank/DDBJ whole genome shotgun (WGS) entry which is preliminary data.</text>
</comment>
<keyword evidence="1" id="KW-1133">Transmembrane helix</keyword>
<name>A0A644YX14_9ZZZZ</name>
<organism evidence="2">
    <name type="scientific">bioreactor metagenome</name>
    <dbReference type="NCBI Taxonomy" id="1076179"/>
    <lineage>
        <taxon>unclassified sequences</taxon>
        <taxon>metagenomes</taxon>
        <taxon>ecological metagenomes</taxon>
    </lineage>
</organism>
<keyword evidence="1" id="KW-0472">Membrane</keyword>
<sequence>MKRETAWPFDHTVSAFVSPALYLAFFLPKVGLPLFFRLASGFLNPALFRHARLSCREPLPQGLFRLAYLVVHNAVDFDFGDEGLVSHNAGLGFGYFVAQRFKPGVRA</sequence>
<proteinExistence type="predicted"/>
<dbReference type="EMBL" id="VSSQ01005817">
    <property type="protein sequence ID" value="MPM30544.1"/>
    <property type="molecule type" value="Genomic_DNA"/>
</dbReference>
<dbReference type="AlphaFoldDB" id="A0A644YX14"/>
<reference evidence="2" key="1">
    <citation type="submission" date="2019-08" db="EMBL/GenBank/DDBJ databases">
        <authorList>
            <person name="Kucharzyk K."/>
            <person name="Murdoch R.W."/>
            <person name="Higgins S."/>
            <person name="Loffler F."/>
        </authorList>
    </citation>
    <scope>NUCLEOTIDE SEQUENCE</scope>
</reference>
<evidence type="ECO:0000256" key="1">
    <source>
        <dbReference type="SAM" id="Phobius"/>
    </source>
</evidence>